<reference evidence="7 8" key="1">
    <citation type="submission" date="2018-05" db="EMBL/GenBank/DDBJ databases">
        <authorList>
            <person name="Goeker M."/>
            <person name="Huntemann M."/>
            <person name="Clum A."/>
            <person name="Pillay M."/>
            <person name="Palaniappan K."/>
            <person name="Varghese N."/>
            <person name="Mikhailova N."/>
            <person name="Stamatis D."/>
            <person name="Reddy T."/>
            <person name="Daum C."/>
            <person name="Shapiro N."/>
            <person name="Ivanova N."/>
            <person name="Kyrpides N."/>
            <person name="Woyke T."/>
        </authorList>
    </citation>
    <scope>NUCLEOTIDE SEQUENCE [LARGE SCALE GENOMIC DNA]</scope>
    <source>
        <strain evidence="7 8">DSM 26524</strain>
    </source>
</reference>
<gene>
    <name evidence="6" type="primary">gatC</name>
    <name evidence="7" type="ORF">C7383_103419</name>
</gene>
<dbReference type="Pfam" id="PF02686">
    <property type="entry name" value="GatC"/>
    <property type="match status" value="1"/>
</dbReference>
<dbReference type="GO" id="GO:0005524">
    <property type="term" value="F:ATP binding"/>
    <property type="evidence" value="ECO:0007669"/>
    <property type="project" value="UniProtKB-KW"/>
</dbReference>
<organism evidence="7 8">
    <name type="scientific">Murimonas intestini</name>
    <dbReference type="NCBI Taxonomy" id="1337051"/>
    <lineage>
        <taxon>Bacteria</taxon>
        <taxon>Bacillati</taxon>
        <taxon>Bacillota</taxon>
        <taxon>Clostridia</taxon>
        <taxon>Lachnospirales</taxon>
        <taxon>Lachnospiraceae</taxon>
        <taxon>Murimonas</taxon>
    </lineage>
</organism>
<dbReference type="InterPro" id="IPR003837">
    <property type="entry name" value="GatC"/>
</dbReference>
<proteinExistence type="inferred from homology"/>
<dbReference type="EMBL" id="QGGY01000003">
    <property type="protein sequence ID" value="PWJ77572.1"/>
    <property type="molecule type" value="Genomic_DNA"/>
</dbReference>
<dbReference type="NCBIfam" id="TIGR00135">
    <property type="entry name" value="gatC"/>
    <property type="match status" value="1"/>
</dbReference>
<evidence type="ECO:0000256" key="6">
    <source>
        <dbReference type="HAMAP-Rule" id="MF_00122"/>
    </source>
</evidence>
<dbReference type="Gene3D" id="1.10.20.60">
    <property type="entry name" value="Glu-tRNAGln amidotransferase C subunit, N-terminal domain"/>
    <property type="match status" value="1"/>
</dbReference>
<dbReference type="GO" id="GO:0006412">
    <property type="term" value="P:translation"/>
    <property type="evidence" value="ECO:0007669"/>
    <property type="project" value="UniProtKB-UniRule"/>
</dbReference>
<dbReference type="GO" id="GO:0050567">
    <property type="term" value="F:glutaminyl-tRNA synthase (glutamine-hydrolyzing) activity"/>
    <property type="evidence" value="ECO:0007669"/>
    <property type="project" value="UniProtKB-UniRule"/>
</dbReference>
<dbReference type="GO" id="GO:0006450">
    <property type="term" value="P:regulation of translational fidelity"/>
    <property type="evidence" value="ECO:0007669"/>
    <property type="project" value="InterPro"/>
</dbReference>
<sequence length="97" mass="10975">MAGQIDRETVEYISILAKLELSGEEQLAAARDMGRMLEYIDKLKELDTDGVEPVSHVFPVYNVFREDTVTNQDIREELQKSAPACKDGAYKVPRTVE</sequence>
<keyword evidence="8" id="KW-1185">Reference proteome</keyword>
<comment type="subunit">
    <text evidence="2 6">Heterotrimer of A, B and C subunits.</text>
</comment>
<dbReference type="HAMAP" id="MF_00122">
    <property type="entry name" value="GatC"/>
    <property type="match status" value="1"/>
</dbReference>
<comment type="function">
    <text evidence="3 6">Allows the formation of correctly charged Asn-tRNA(Asn) or Gln-tRNA(Gln) through the transamidation of misacylated Asp-tRNA(Asn) or Glu-tRNA(Gln) in organisms which lack either or both of asparaginyl-tRNA or glutaminyl-tRNA synthetases. The reaction takes place in the presence of glutamine and ATP through an activated phospho-Asp-tRNA(Asn) or phospho-Glu-tRNA(Gln).</text>
</comment>
<comment type="catalytic activity">
    <reaction evidence="5 6">
        <text>L-glutamyl-tRNA(Gln) + L-glutamine + ATP + H2O = L-glutaminyl-tRNA(Gln) + L-glutamate + ADP + phosphate + H(+)</text>
        <dbReference type="Rhea" id="RHEA:17521"/>
        <dbReference type="Rhea" id="RHEA-COMP:9681"/>
        <dbReference type="Rhea" id="RHEA-COMP:9684"/>
        <dbReference type="ChEBI" id="CHEBI:15377"/>
        <dbReference type="ChEBI" id="CHEBI:15378"/>
        <dbReference type="ChEBI" id="CHEBI:29985"/>
        <dbReference type="ChEBI" id="CHEBI:30616"/>
        <dbReference type="ChEBI" id="CHEBI:43474"/>
        <dbReference type="ChEBI" id="CHEBI:58359"/>
        <dbReference type="ChEBI" id="CHEBI:78520"/>
        <dbReference type="ChEBI" id="CHEBI:78521"/>
        <dbReference type="ChEBI" id="CHEBI:456216"/>
    </reaction>
</comment>
<evidence type="ECO:0000256" key="5">
    <source>
        <dbReference type="ARBA" id="ARBA00047913"/>
    </source>
</evidence>
<accession>A0AB73T7I7</accession>
<dbReference type="EC" id="6.3.5.-" evidence="6"/>
<keyword evidence="6" id="KW-0067">ATP-binding</keyword>
<dbReference type="InterPro" id="IPR036113">
    <property type="entry name" value="Asp/Glu-ADT_sf_sub_c"/>
</dbReference>
<protein>
    <recommendedName>
        <fullName evidence="6">Aspartyl/glutamyl-tRNA(Asn/Gln) amidotransferase subunit C</fullName>
        <shortName evidence="6">Asp/Glu-ADT subunit C</shortName>
        <ecNumber evidence="6">6.3.5.-</ecNumber>
    </recommendedName>
</protein>
<keyword evidence="6" id="KW-0436">Ligase</keyword>
<dbReference type="SUPFAM" id="SSF141000">
    <property type="entry name" value="Glu-tRNAGln amidotransferase C subunit"/>
    <property type="match status" value="1"/>
</dbReference>
<evidence type="ECO:0000256" key="4">
    <source>
        <dbReference type="ARBA" id="ARBA00047380"/>
    </source>
</evidence>
<keyword evidence="6" id="KW-0547">Nucleotide-binding</keyword>
<comment type="caution">
    <text evidence="7">The sequence shown here is derived from an EMBL/GenBank/DDBJ whole genome shotgun (WGS) entry which is preliminary data.</text>
</comment>
<dbReference type="PANTHER" id="PTHR15004">
    <property type="entry name" value="GLUTAMYL-TRNA(GLN) AMIDOTRANSFERASE SUBUNIT C, MITOCHONDRIAL"/>
    <property type="match status" value="1"/>
</dbReference>
<evidence type="ECO:0000256" key="3">
    <source>
        <dbReference type="ARBA" id="ARBA00024799"/>
    </source>
</evidence>
<comment type="catalytic activity">
    <reaction evidence="4 6">
        <text>L-aspartyl-tRNA(Asn) + L-glutamine + ATP + H2O = L-asparaginyl-tRNA(Asn) + L-glutamate + ADP + phosphate + 2 H(+)</text>
        <dbReference type="Rhea" id="RHEA:14513"/>
        <dbReference type="Rhea" id="RHEA-COMP:9674"/>
        <dbReference type="Rhea" id="RHEA-COMP:9677"/>
        <dbReference type="ChEBI" id="CHEBI:15377"/>
        <dbReference type="ChEBI" id="CHEBI:15378"/>
        <dbReference type="ChEBI" id="CHEBI:29985"/>
        <dbReference type="ChEBI" id="CHEBI:30616"/>
        <dbReference type="ChEBI" id="CHEBI:43474"/>
        <dbReference type="ChEBI" id="CHEBI:58359"/>
        <dbReference type="ChEBI" id="CHEBI:78515"/>
        <dbReference type="ChEBI" id="CHEBI:78516"/>
        <dbReference type="ChEBI" id="CHEBI:456216"/>
    </reaction>
</comment>
<keyword evidence="6" id="KW-0648">Protein biosynthesis</keyword>
<evidence type="ECO:0000313" key="7">
    <source>
        <dbReference type="EMBL" id="PWJ77572.1"/>
    </source>
</evidence>
<evidence type="ECO:0000256" key="2">
    <source>
        <dbReference type="ARBA" id="ARBA00011123"/>
    </source>
</evidence>
<evidence type="ECO:0000256" key="1">
    <source>
        <dbReference type="ARBA" id="ARBA00010757"/>
    </source>
</evidence>
<dbReference type="PANTHER" id="PTHR15004:SF0">
    <property type="entry name" value="GLUTAMYL-TRNA(GLN) AMIDOTRANSFERASE SUBUNIT C, MITOCHONDRIAL"/>
    <property type="match status" value="1"/>
</dbReference>
<dbReference type="RefSeq" id="WP_109625708.1">
    <property type="nucleotide sequence ID" value="NZ_CABJAT010000015.1"/>
</dbReference>
<comment type="similarity">
    <text evidence="1 6">Belongs to the GatC family.</text>
</comment>
<dbReference type="GO" id="GO:0070681">
    <property type="term" value="P:glutaminyl-tRNAGln biosynthesis via transamidation"/>
    <property type="evidence" value="ECO:0007669"/>
    <property type="project" value="TreeGrafter"/>
</dbReference>
<dbReference type="AlphaFoldDB" id="A0AB73T7I7"/>
<dbReference type="Proteomes" id="UP000245412">
    <property type="component" value="Unassembled WGS sequence"/>
</dbReference>
<evidence type="ECO:0000313" key="8">
    <source>
        <dbReference type="Proteomes" id="UP000245412"/>
    </source>
</evidence>
<name>A0AB73T7I7_9FIRM</name>